<name>A0A4V1J5R5_9FUNG</name>
<proteinExistence type="predicted"/>
<accession>A0A4V1J5R5</accession>
<evidence type="ECO:0000313" key="1">
    <source>
        <dbReference type="EMBL" id="RKP39979.1"/>
    </source>
</evidence>
<dbReference type="EMBL" id="ML002232">
    <property type="protein sequence ID" value="RKP39979.1"/>
    <property type="molecule type" value="Genomic_DNA"/>
</dbReference>
<sequence length="132" mass="14769">MAASRSVSFLGGLIVAAGAYYAVSVDVLKKLEENQSLLKRVNANLRTEMGGTPDNTSDDTKNDIVDHSSAVPHILTVYWTEKDRLFNSIIPRTKSAWNSEIHNAVNRLHQFEINVQNWSWSDKKNGPKGKDQ</sequence>
<dbReference type="AlphaFoldDB" id="A0A4V1J5R5"/>
<keyword evidence="2" id="KW-1185">Reference proteome</keyword>
<organism evidence="1 2">
    <name type="scientific">Dimargaris cristalligena</name>
    <dbReference type="NCBI Taxonomy" id="215637"/>
    <lineage>
        <taxon>Eukaryota</taxon>
        <taxon>Fungi</taxon>
        <taxon>Fungi incertae sedis</taxon>
        <taxon>Zoopagomycota</taxon>
        <taxon>Kickxellomycotina</taxon>
        <taxon>Dimargaritomycetes</taxon>
        <taxon>Dimargaritales</taxon>
        <taxon>Dimargaritaceae</taxon>
        <taxon>Dimargaris</taxon>
    </lineage>
</organism>
<protein>
    <submittedName>
        <fullName evidence="1">Uncharacterized protein</fullName>
    </submittedName>
</protein>
<gene>
    <name evidence="1" type="ORF">BJ085DRAFT_41335</name>
</gene>
<reference evidence="2" key="1">
    <citation type="journal article" date="2018" name="Nat. Microbiol.">
        <title>Leveraging single-cell genomics to expand the fungal tree of life.</title>
        <authorList>
            <person name="Ahrendt S.R."/>
            <person name="Quandt C.A."/>
            <person name="Ciobanu D."/>
            <person name="Clum A."/>
            <person name="Salamov A."/>
            <person name="Andreopoulos B."/>
            <person name="Cheng J.F."/>
            <person name="Woyke T."/>
            <person name="Pelin A."/>
            <person name="Henrissat B."/>
            <person name="Reynolds N.K."/>
            <person name="Benny G.L."/>
            <person name="Smith M.E."/>
            <person name="James T.Y."/>
            <person name="Grigoriev I.V."/>
        </authorList>
    </citation>
    <scope>NUCLEOTIDE SEQUENCE [LARGE SCALE GENOMIC DNA]</scope>
    <source>
        <strain evidence="2">RSA 468</strain>
    </source>
</reference>
<dbReference type="Proteomes" id="UP000268162">
    <property type="component" value="Unassembled WGS sequence"/>
</dbReference>
<evidence type="ECO:0000313" key="2">
    <source>
        <dbReference type="Proteomes" id="UP000268162"/>
    </source>
</evidence>